<evidence type="ECO:0000313" key="1">
    <source>
        <dbReference type="EnsemblPlants" id="cds.evm.model.03.1622"/>
    </source>
</evidence>
<dbReference type="Gramene" id="evm.model.03.1622">
    <property type="protein sequence ID" value="cds.evm.model.03.1622"/>
    <property type="gene ID" value="evm.TU.03.1622"/>
</dbReference>
<proteinExistence type="predicted"/>
<evidence type="ECO:0000313" key="2">
    <source>
        <dbReference type="Proteomes" id="UP000596661"/>
    </source>
</evidence>
<accession>A0A803P607</accession>
<dbReference type="Proteomes" id="UP000596661">
    <property type="component" value="Chromosome 3"/>
</dbReference>
<dbReference type="EMBL" id="UZAU01000325">
    <property type="status" value="NOT_ANNOTATED_CDS"/>
    <property type="molecule type" value="Genomic_DNA"/>
</dbReference>
<name>A0A803P607_CANSA</name>
<reference evidence="1" key="2">
    <citation type="submission" date="2021-03" db="UniProtKB">
        <authorList>
            <consortium name="EnsemblPlants"/>
        </authorList>
    </citation>
    <scope>IDENTIFICATION</scope>
</reference>
<keyword evidence="2" id="KW-1185">Reference proteome</keyword>
<protein>
    <submittedName>
        <fullName evidence="1">Uncharacterized protein</fullName>
    </submittedName>
</protein>
<dbReference type="EnsemblPlants" id="evm.model.03.1622">
    <property type="protein sequence ID" value="cds.evm.model.03.1622"/>
    <property type="gene ID" value="evm.TU.03.1622"/>
</dbReference>
<dbReference type="AlphaFoldDB" id="A0A803P607"/>
<organism evidence="1 2">
    <name type="scientific">Cannabis sativa</name>
    <name type="common">Hemp</name>
    <name type="synonym">Marijuana</name>
    <dbReference type="NCBI Taxonomy" id="3483"/>
    <lineage>
        <taxon>Eukaryota</taxon>
        <taxon>Viridiplantae</taxon>
        <taxon>Streptophyta</taxon>
        <taxon>Embryophyta</taxon>
        <taxon>Tracheophyta</taxon>
        <taxon>Spermatophyta</taxon>
        <taxon>Magnoliopsida</taxon>
        <taxon>eudicotyledons</taxon>
        <taxon>Gunneridae</taxon>
        <taxon>Pentapetalae</taxon>
        <taxon>rosids</taxon>
        <taxon>fabids</taxon>
        <taxon>Rosales</taxon>
        <taxon>Cannabaceae</taxon>
        <taxon>Cannabis</taxon>
    </lineage>
</organism>
<sequence>MACERNGVRTKRKTTAIWVSRYCEHHVVNLDHRIVRREAWQHHCAREIGKIDERDIGTLGFLGFRKPWSEHDCLAVVTPDHTHLTGPEKPIRALAPGGEDRPTCTCSGASPLNCTYSFLRWKRFASRLLTILSINAGVKEVFCPNIQNLGSEKALRADIISSAKDKYNKYRYKREQELGYALLQAASGRVSQKEAGKEKTPVRPKFAFLVPNSGSLVANTSRVCKSPLNIHLVPFVQTYANLRPVEFDKRLYSFRMPHSRWGDNAKGFYFSNLSHFLGRSWMGSGPPVPILLDHSSYMTLGRFLPSNSFLRDDDTSFLIYEFARTELDQQVKPMEDPLDALAQTHSPESDMSMHPRVTMTPTGPSIEAIRNQEVVLIDEEEEEVLPNLDRKCKSDASELKSSKKLKRVDTADPSVDSGILSEIDEYPAPLGINLTPAHPDKETI</sequence>
<reference evidence="1" key="1">
    <citation type="submission" date="2018-11" db="EMBL/GenBank/DDBJ databases">
        <authorList>
            <person name="Grassa J C."/>
        </authorList>
    </citation>
    <scope>NUCLEOTIDE SEQUENCE [LARGE SCALE GENOMIC DNA]</scope>
</reference>